<dbReference type="CDD" id="cd03784">
    <property type="entry name" value="GT1_Gtf-like"/>
    <property type="match status" value="1"/>
</dbReference>
<reference evidence="3" key="1">
    <citation type="submission" date="2016-11" db="EMBL/GenBank/DDBJ databases">
        <authorList>
            <person name="Jaros S."/>
            <person name="Januszkiewicz K."/>
            <person name="Wedrychowicz H."/>
        </authorList>
    </citation>
    <scope>NUCLEOTIDE SEQUENCE [LARGE SCALE GENOMIC DNA]</scope>
    <source>
        <strain evidence="3">Y48</strain>
    </source>
</reference>
<dbReference type="InterPro" id="IPR010610">
    <property type="entry name" value="EryCIII-like_C"/>
</dbReference>
<evidence type="ECO:0000259" key="1">
    <source>
        <dbReference type="Pfam" id="PF03033"/>
    </source>
</evidence>
<dbReference type="GO" id="GO:0016758">
    <property type="term" value="F:hexosyltransferase activity"/>
    <property type="evidence" value="ECO:0007669"/>
    <property type="project" value="InterPro"/>
</dbReference>
<protein>
    <submittedName>
        <fullName evidence="3">Uncharacterized protein</fullName>
    </submittedName>
</protein>
<name>A0A1J0VQY1_9NOCA</name>
<dbReference type="GO" id="GO:0033072">
    <property type="term" value="P:vancomycin biosynthetic process"/>
    <property type="evidence" value="ECO:0007669"/>
    <property type="project" value="UniProtKB-ARBA"/>
</dbReference>
<dbReference type="GO" id="GO:0005975">
    <property type="term" value="P:carbohydrate metabolic process"/>
    <property type="evidence" value="ECO:0007669"/>
    <property type="project" value="InterPro"/>
</dbReference>
<dbReference type="Gene3D" id="3.40.50.2000">
    <property type="entry name" value="Glycogen Phosphorylase B"/>
    <property type="match status" value="2"/>
</dbReference>
<dbReference type="SUPFAM" id="SSF53756">
    <property type="entry name" value="UDP-Glycosyltransferase/glycogen phosphorylase"/>
    <property type="match status" value="1"/>
</dbReference>
<feature type="domain" description="Glycosyltransferase family 28 N-terminal" evidence="1">
    <location>
        <begin position="4"/>
        <end position="71"/>
    </location>
</feature>
<dbReference type="InterPro" id="IPR004276">
    <property type="entry name" value="GlycoTrans_28_N"/>
</dbReference>
<dbReference type="FunFam" id="3.40.50.2000:FF:000009">
    <property type="entry name" value="Sterol 3-beta-glucosyltransferase UGT80A2"/>
    <property type="match status" value="1"/>
</dbReference>
<feature type="domain" description="Erythromycin biosynthesis protein CIII-like C-terminal" evidence="2">
    <location>
        <begin position="300"/>
        <end position="397"/>
    </location>
</feature>
<dbReference type="InterPro" id="IPR002213">
    <property type="entry name" value="UDP_glucos_trans"/>
</dbReference>
<proteinExistence type="predicted"/>
<dbReference type="Pfam" id="PF06722">
    <property type="entry name" value="EryCIII-like_C"/>
    <property type="match status" value="1"/>
</dbReference>
<evidence type="ECO:0000259" key="2">
    <source>
        <dbReference type="Pfam" id="PF06722"/>
    </source>
</evidence>
<evidence type="ECO:0000313" key="3">
    <source>
        <dbReference type="EMBL" id="APE34359.1"/>
    </source>
</evidence>
<dbReference type="PANTHER" id="PTHR48050:SF13">
    <property type="entry name" value="STEROL 3-BETA-GLUCOSYLTRANSFERASE UGT80A2"/>
    <property type="match status" value="1"/>
</dbReference>
<dbReference type="Pfam" id="PF03033">
    <property type="entry name" value="Glyco_transf_28"/>
    <property type="match status" value="1"/>
</dbReference>
<dbReference type="AlphaFoldDB" id="A0A1J0VQY1"/>
<dbReference type="KEGG" id="nsl:BOX37_10800"/>
<dbReference type="PANTHER" id="PTHR48050">
    <property type="entry name" value="STEROL 3-BETA-GLUCOSYLTRANSFERASE"/>
    <property type="match status" value="1"/>
</dbReference>
<dbReference type="RefSeq" id="WP_071927539.1">
    <property type="nucleotide sequence ID" value="NZ_CP018082.1"/>
</dbReference>
<keyword evidence="4" id="KW-1185">Reference proteome</keyword>
<evidence type="ECO:0000313" key="4">
    <source>
        <dbReference type="Proteomes" id="UP000183810"/>
    </source>
</evidence>
<accession>A0A1J0VQY1</accession>
<dbReference type="GO" id="GO:0008194">
    <property type="term" value="F:UDP-glycosyltransferase activity"/>
    <property type="evidence" value="ECO:0007669"/>
    <property type="project" value="InterPro"/>
</dbReference>
<sequence length="425" mass="45383">MRFLLAFNGTRGDVQPAVVVGSELQRRGHDVLVGAPPNLCEFVASAGLATAPFGYDTHAHMNSEVVRTKLRTGGPRQRWQAFTEVRDLGWSQAVADMAELHTGAQAIVTGFVTEQIAAPFAEATGAACISLHHAPIRPNGSVSPVPAALSGLPPVANRASWWLTESAMWLLTKDRQNALRRELGVAGTVPRAPTDRLEIQAYDPRLCPELVDEWSDLRPFVGFLGLAAEQRARIGADTGDTDLLEWIAAGTPPVYFGFGSMPVPDPAAVVDAMVRACARLGVRALISNGWAGLEVTERADVRVVGALDHERILPLCRAAVHHGGAGTTAAVLRAGIPSLVCWVGSDQPYWGAQCARHGIGSATRLKGLTADTLVTEMTAVLTPERARTARELAAELITPEQAVRHCADLIEEHAEEGGPARRGDR</sequence>
<dbReference type="InterPro" id="IPR050426">
    <property type="entry name" value="Glycosyltransferase_28"/>
</dbReference>
<organism evidence="3 4">
    <name type="scientific">Nocardia mangyaensis</name>
    <dbReference type="NCBI Taxonomy" id="2213200"/>
    <lineage>
        <taxon>Bacteria</taxon>
        <taxon>Bacillati</taxon>
        <taxon>Actinomycetota</taxon>
        <taxon>Actinomycetes</taxon>
        <taxon>Mycobacteriales</taxon>
        <taxon>Nocardiaceae</taxon>
        <taxon>Nocardia</taxon>
    </lineage>
</organism>
<dbReference type="Proteomes" id="UP000183810">
    <property type="component" value="Chromosome"/>
</dbReference>
<gene>
    <name evidence="3" type="ORF">BOX37_10800</name>
</gene>
<dbReference type="EMBL" id="CP018082">
    <property type="protein sequence ID" value="APE34359.1"/>
    <property type="molecule type" value="Genomic_DNA"/>
</dbReference>